<feature type="domain" description="Flagellar assembly protein FliH/Type III secretion system HrpE" evidence="8">
    <location>
        <begin position="81"/>
        <end position="183"/>
    </location>
</feature>
<dbReference type="PANTHER" id="PTHR34982">
    <property type="entry name" value="YOP PROTEINS TRANSLOCATION PROTEIN L"/>
    <property type="match status" value="1"/>
</dbReference>
<protein>
    <recommendedName>
        <fullName evidence="3">Flagellar assembly protein FliH</fullName>
    </recommendedName>
</protein>
<dbReference type="Pfam" id="PF02108">
    <property type="entry name" value="FliH"/>
    <property type="match status" value="1"/>
</dbReference>
<dbReference type="Proteomes" id="UP000007013">
    <property type="component" value="Chromosome"/>
</dbReference>
<accession>B1ZR44</accession>
<keyword evidence="7" id="KW-1006">Bacterial flagellum protein export</keyword>
<evidence type="ECO:0000313" key="9">
    <source>
        <dbReference type="EMBL" id="ACB73711.1"/>
    </source>
</evidence>
<dbReference type="HOGENOM" id="CLU_1407542_0_0_0"/>
<dbReference type="PANTHER" id="PTHR34982:SF1">
    <property type="entry name" value="FLAGELLAR ASSEMBLY PROTEIN FLIH"/>
    <property type="match status" value="1"/>
</dbReference>
<evidence type="ECO:0000256" key="2">
    <source>
        <dbReference type="ARBA" id="ARBA00006602"/>
    </source>
</evidence>
<evidence type="ECO:0000256" key="1">
    <source>
        <dbReference type="ARBA" id="ARBA00003041"/>
    </source>
</evidence>
<dbReference type="eggNOG" id="COG1317">
    <property type="taxonomic scope" value="Bacteria"/>
</dbReference>
<keyword evidence="10" id="KW-1185">Reference proteome</keyword>
<gene>
    <name evidence="9" type="ordered locus">Oter_0421</name>
</gene>
<evidence type="ECO:0000256" key="3">
    <source>
        <dbReference type="ARBA" id="ARBA00016507"/>
    </source>
</evidence>
<comment type="similarity">
    <text evidence="2">Belongs to the FliH family.</text>
</comment>
<evidence type="ECO:0000256" key="7">
    <source>
        <dbReference type="ARBA" id="ARBA00023225"/>
    </source>
</evidence>
<evidence type="ECO:0000313" key="10">
    <source>
        <dbReference type="Proteomes" id="UP000007013"/>
    </source>
</evidence>
<evidence type="ECO:0000256" key="4">
    <source>
        <dbReference type="ARBA" id="ARBA00022448"/>
    </source>
</evidence>
<keyword evidence="6" id="KW-0653">Protein transport</keyword>
<evidence type="ECO:0000256" key="6">
    <source>
        <dbReference type="ARBA" id="ARBA00022927"/>
    </source>
</evidence>
<dbReference type="GO" id="GO:0044781">
    <property type="term" value="P:bacterial-type flagellum organization"/>
    <property type="evidence" value="ECO:0007669"/>
    <property type="project" value="UniProtKB-KW"/>
</dbReference>
<dbReference type="EMBL" id="CP001032">
    <property type="protein sequence ID" value="ACB73711.1"/>
    <property type="molecule type" value="Genomic_DNA"/>
</dbReference>
<name>B1ZR44_OPITP</name>
<dbReference type="InterPro" id="IPR018035">
    <property type="entry name" value="Flagellar_FliH/T3SS_HrpE"/>
</dbReference>
<sequence>MAFTKLIAFDRPMTAVSAPGLTGRTFTEAELAAATETAYRRGIDDARRLADQQIVEFRADVGQLHDNLLKRLPSLEPLFLGQIRDALPGLAIEIARRLLAGYEPPPEVISRLCEEAVTALFPERDNLELVVSAHDAEVLAKLTPNWMERYPGLRVSVEPSFLPGDCQVRSRFGITDARQQVKIDALANSLSAA</sequence>
<dbReference type="RefSeq" id="WP_012373249.1">
    <property type="nucleotide sequence ID" value="NC_010571.1"/>
</dbReference>
<dbReference type="GO" id="GO:0015031">
    <property type="term" value="P:protein transport"/>
    <property type="evidence" value="ECO:0007669"/>
    <property type="project" value="UniProtKB-KW"/>
</dbReference>
<dbReference type="InterPro" id="IPR051472">
    <property type="entry name" value="T3SS_Stator/FliH"/>
</dbReference>
<evidence type="ECO:0000256" key="5">
    <source>
        <dbReference type="ARBA" id="ARBA00022795"/>
    </source>
</evidence>
<dbReference type="OrthoDB" id="192380at2"/>
<proteinExistence type="inferred from homology"/>
<comment type="function">
    <text evidence="1">Needed for flagellar regrowth and assembly.</text>
</comment>
<evidence type="ECO:0000259" key="8">
    <source>
        <dbReference type="Pfam" id="PF02108"/>
    </source>
</evidence>
<organism evidence="9 10">
    <name type="scientific">Opitutus terrae (strain DSM 11246 / JCM 15787 / PB90-1)</name>
    <dbReference type="NCBI Taxonomy" id="452637"/>
    <lineage>
        <taxon>Bacteria</taxon>
        <taxon>Pseudomonadati</taxon>
        <taxon>Verrucomicrobiota</taxon>
        <taxon>Opitutia</taxon>
        <taxon>Opitutales</taxon>
        <taxon>Opitutaceae</taxon>
        <taxon>Opitutus</taxon>
    </lineage>
</organism>
<dbReference type="GO" id="GO:0005829">
    <property type="term" value="C:cytosol"/>
    <property type="evidence" value="ECO:0007669"/>
    <property type="project" value="TreeGrafter"/>
</dbReference>
<reference evidence="9 10" key="1">
    <citation type="journal article" date="2011" name="J. Bacteriol.">
        <title>Genome sequence of the verrucomicrobium Opitutus terrae PB90-1, an abundant inhabitant of rice paddy soil ecosystems.</title>
        <authorList>
            <person name="van Passel M.W."/>
            <person name="Kant R."/>
            <person name="Palva A."/>
            <person name="Copeland A."/>
            <person name="Lucas S."/>
            <person name="Lapidus A."/>
            <person name="Glavina del Rio T."/>
            <person name="Pitluck S."/>
            <person name="Goltsman E."/>
            <person name="Clum A."/>
            <person name="Sun H."/>
            <person name="Schmutz J."/>
            <person name="Larimer F.W."/>
            <person name="Land M.L."/>
            <person name="Hauser L."/>
            <person name="Kyrpides N."/>
            <person name="Mikhailova N."/>
            <person name="Richardson P.P."/>
            <person name="Janssen P.H."/>
            <person name="de Vos W.M."/>
            <person name="Smidt H."/>
        </authorList>
    </citation>
    <scope>NUCLEOTIDE SEQUENCE [LARGE SCALE GENOMIC DNA]</scope>
    <source>
        <strain evidence="10">DSM 11246 / JCM 15787 / PB90-1</strain>
    </source>
</reference>
<keyword evidence="4" id="KW-0813">Transport</keyword>
<dbReference type="STRING" id="452637.Oter_0421"/>
<dbReference type="AlphaFoldDB" id="B1ZR44"/>
<dbReference type="KEGG" id="ote:Oter_0421"/>
<keyword evidence="5" id="KW-1005">Bacterial flagellum biogenesis</keyword>